<comment type="caution">
    <text evidence="2">The sequence shown here is derived from an EMBL/GenBank/DDBJ whole genome shotgun (WGS) entry which is preliminary data.</text>
</comment>
<keyword evidence="1" id="KW-0812">Transmembrane</keyword>
<dbReference type="Proteomes" id="UP000249819">
    <property type="component" value="Unassembled WGS sequence"/>
</dbReference>
<feature type="transmembrane region" description="Helical" evidence="1">
    <location>
        <begin position="7"/>
        <end position="27"/>
    </location>
</feature>
<feature type="transmembrane region" description="Helical" evidence="1">
    <location>
        <begin position="115"/>
        <end position="134"/>
    </location>
</feature>
<protein>
    <submittedName>
        <fullName evidence="2">Uncharacterized protein</fullName>
    </submittedName>
</protein>
<name>A0A327VLG2_9BACT</name>
<dbReference type="AlphaFoldDB" id="A0A327VLG2"/>
<proteinExistence type="predicted"/>
<feature type="transmembrane region" description="Helical" evidence="1">
    <location>
        <begin position="73"/>
        <end position="91"/>
    </location>
</feature>
<organism evidence="2 3">
    <name type="scientific">Chitinophaga dinghuensis</name>
    <dbReference type="NCBI Taxonomy" id="1539050"/>
    <lineage>
        <taxon>Bacteria</taxon>
        <taxon>Pseudomonadati</taxon>
        <taxon>Bacteroidota</taxon>
        <taxon>Chitinophagia</taxon>
        <taxon>Chitinophagales</taxon>
        <taxon>Chitinophagaceae</taxon>
        <taxon>Chitinophaga</taxon>
    </lineage>
</organism>
<gene>
    <name evidence="2" type="ORF">CLV59_11232</name>
</gene>
<keyword evidence="1" id="KW-0472">Membrane</keyword>
<dbReference type="PROSITE" id="PS51257">
    <property type="entry name" value="PROKAR_LIPOPROTEIN"/>
    <property type="match status" value="1"/>
</dbReference>
<evidence type="ECO:0000313" key="2">
    <source>
        <dbReference type="EMBL" id="RAJ73691.1"/>
    </source>
</evidence>
<keyword evidence="3" id="KW-1185">Reference proteome</keyword>
<dbReference type="EMBL" id="QLMA01000012">
    <property type="protein sequence ID" value="RAJ73691.1"/>
    <property type="molecule type" value="Genomic_DNA"/>
</dbReference>
<evidence type="ECO:0000313" key="3">
    <source>
        <dbReference type="Proteomes" id="UP000249819"/>
    </source>
</evidence>
<feature type="transmembrane region" description="Helical" evidence="1">
    <location>
        <begin position="42"/>
        <end position="64"/>
    </location>
</feature>
<accession>A0A327VLG2</accession>
<keyword evidence="1" id="KW-1133">Transmembrane helix</keyword>
<sequence>MKLSIKPYYLFFLLAGCSYFAALVSFLGNTYWHWNDRGLNDYIPMLFCILAIFISCCGAAYLLVDKVVYSRRISWWHIWGTMALIVLDLMFERRNRHFHIAYTNDFDYAIALMKAYYLTFLVFLWQLLFPYNVIRGWWQRIRPLFK</sequence>
<evidence type="ECO:0000256" key="1">
    <source>
        <dbReference type="SAM" id="Phobius"/>
    </source>
</evidence>
<reference evidence="2 3" key="1">
    <citation type="submission" date="2018-06" db="EMBL/GenBank/DDBJ databases">
        <title>Genomic Encyclopedia of Archaeal and Bacterial Type Strains, Phase II (KMG-II): from individual species to whole genera.</title>
        <authorList>
            <person name="Goeker M."/>
        </authorList>
    </citation>
    <scope>NUCLEOTIDE SEQUENCE [LARGE SCALE GENOMIC DNA]</scope>
    <source>
        <strain evidence="2 3">DSM 29821</strain>
    </source>
</reference>